<dbReference type="Pfam" id="PF02800">
    <property type="entry name" value="Gp_dh_C"/>
    <property type="match status" value="1"/>
</dbReference>
<evidence type="ECO:0000259" key="2">
    <source>
        <dbReference type="Pfam" id="PF02800"/>
    </source>
</evidence>
<gene>
    <name evidence="3" type="ORF">APZ42_006014</name>
</gene>
<name>A0A164G4M4_9CRUS</name>
<comment type="caution">
    <text evidence="3">The sequence shown here is derived from an EMBL/GenBank/DDBJ whole genome shotgun (WGS) entry which is preliminary data.</text>
</comment>
<evidence type="ECO:0000256" key="1">
    <source>
        <dbReference type="SAM" id="MobiDB-lite"/>
    </source>
</evidence>
<sequence>HQRLGPFGQGAQRQMGHPAWPDDHRARGHRHPKNRGRPEQQRLARRARHFGKHHPQQHGRGQGRGRGDSPRSRASLTGVAVRVPTSDVSLVDLTVELGNPATYAEICAEMKA</sequence>
<organism evidence="3 4">
    <name type="scientific">Daphnia magna</name>
    <dbReference type="NCBI Taxonomy" id="35525"/>
    <lineage>
        <taxon>Eukaryota</taxon>
        <taxon>Metazoa</taxon>
        <taxon>Ecdysozoa</taxon>
        <taxon>Arthropoda</taxon>
        <taxon>Crustacea</taxon>
        <taxon>Branchiopoda</taxon>
        <taxon>Diplostraca</taxon>
        <taxon>Cladocera</taxon>
        <taxon>Anomopoda</taxon>
        <taxon>Daphniidae</taxon>
        <taxon>Daphnia</taxon>
    </lineage>
</organism>
<protein>
    <submittedName>
        <fullName evidence="3">Glyceraldehyde-3-phosphate dehydrogenase</fullName>
    </submittedName>
</protein>
<evidence type="ECO:0000313" key="4">
    <source>
        <dbReference type="Proteomes" id="UP000076858"/>
    </source>
</evidence>
<feature type="region of interest" description="Disordered" evidence="1">
    <location>
        <begin position="1"/>
        <end position="79"/>
    </location>
</feature>
<feature type="non-terminal residue" evidence="3">
    <location>
        <position position="112"/>
    </location>
</feature>
<dbReference type="EMBL" id="LRGB01016742">
    <property type="protein sequence ID" value="KZR98522.1"/>
    <property type="molecule type" value="Genomic_DNA"/>
</dbReference>
<dbReference type="GO" id="GO:0016620">
    <property type="term" value="F:oxidoreductase activity, acting on the aldehyde or oxo group of donors, NAD or NADP as acceptor"/>
    <property type="evidence" value="ECO:0007669"/>
    <property type="project" value="InterPro"/>
</dbReference>
<dbReference type="InterPro" id="IPR020829">
    <property type="entry name" value="GlycerAld_3-P_DH_cat"/>
</dbReference>
<feature type="compositionally biased region" description="Basic residues" evidence="1">
    <location>
        <begin position="43"/>
        <end position="63"/>
    </location>
</feature>
<dbReference type="Gene3D" id="3.30.360.10">
    <property type="entry name" value="Dihydrodipicolinate Reductase, domain 2"/>
    <property type="match status" value="1"/>
</dbReference>
<feature type="non-terminal residue" evidence="3">
    <location>
        <position position="1"/>
    </location>
</feature>
<keyword evidence="4" id="KW-1185">Reference proteome</keyword>
<proteinExistence type="predicted"/>
<reference evidence="3 4" key="1">
    <citation type="submission" date="2016-03" db="EMBL/GenBank/DDBJ databases">
        <title>EvidentialGene: Evidence-directed Construction of Genes on Genomes.</title>
        <authorList>
            <person name="Gilbert D.G."/>
            <person name="Choi J.-H."/>
            <person name="Mockaitis K."/>
            <person name="Colbourne J."/>
            <person name="Pfrender M."/>
        </authorList>
    </citation>
    <scope>NUCLEOTIDE SEQUENCE [LARGE SCALE GENOMIC DNA]</scope>
    <source>
        <strain evidence="3 4">Xinb3</strain>
        <tissue evidence="3">Complete organism</tissue>
    </source>
</reference>
<evidence type="ECO:0000313" key="3">
    <source>
        <dbReference type="EMBL" id="KZR98522.1"/>
    </source>
</evidence>
<dbReference type="SUPFAM" id="SSF55347">
    <property type="entry name" value="Glyceraldehyde-3-phosphate dehydrogenase-like, C-terminal domain"/>
    <property type="match status" value="1"/>
</dbReference>
<feature type="compositionally biased region" description="Basic residues" evidence="1">
    <location>
        <begin position="26"/>
        <end position="35"/>
    </location>
</feature>
<dbReference type="Proteomes" id="UP000076858">
    <property type="component" value="Unassembled WGS sequence"/>
</dbReference>
<feature type="domain" description="Glyceraldehyde 3-phosphate dehydrogenase catalytic" evidence="2">
    <location>
        <begin position="73"/>
        <end position="111"/>
    </location>
</feature>
<dbReference type="AlphaFoldDB" id="A0A164G4M4"/>
<accession>A0A164G4M4</accession>